<dbReference type="PROSITE" id="PS50925">
    <property type="entry name" value="BLUF"/>
    <property type="match status" value="1"/>
</dbReference>
<evidence type="ECO:0000313" key="2">
    <source>
        <dbReference type="EMBL" id="MBC2605817.1"/>
    </source>
</evidence>
<dbReference type="Proteomes" id="UP000526501">
    <property type="component" value="Unassembled WGS sequence"/>
</dbReference>
<organism evidence="2 3">
    <name type="scientific">Pelagicoccus albus</name>
    <dbReference type="NCBI Taxonomy" id="415222"/>
    <lineage>
        <taxon>Bacteria</taxon>
        <taxon>Pseudomonadati</taxon>
        <taxon>Verrucomicrobiota</taxon>
        <taxon>Opitutia</taxon>
        <taxon>Puniceicoccales</taxon>
        <taxon>Pelagicoccaceae</taxon>
        <taxon>Pelagicoccus</taxon>
    </lineage>
</organism>
<feature type="domain" description="BLUF" evidence="1">
    <location>
        <begin position="3"/>
        <end position="94"/>
    </location>
</feature>
<dbReference type="SMART" id="SM01034">
    <property type="entry name" value="BLUF"/>
    <property type="match status" value="1"/>
</dbReference>
<dbReference type="Gene3D" id="3.30.70.100">
    <property type="match status" value="1"/>
</dbReference>
<dbReference type="InterPro" id="IPR007024">
    <property type="entry name" value="BLUF_domain"/>
</dbReference>
<dbReference type="AlphaFoldDB" id="A0A7X1B561"/>
<protein>
    <submittedName>
        <fullName evidence="2">BLUF domain-containing protein</fullName>
    </submittedName>
</protein>
<dbReference type="RefSeq" id="WP_185659710.1">
    <property type="nucleotide sequence ID" value="NZ_CAWPOO010000007.1"/>
</dbReference>
<evidence type="ECO:0000313" key="3">
    <source>
        <dbReference type="Proteomes" id="UP000526501"/>
    </source>
</evidence>
<reference evidence="2 3" key="1">
    <citation type="submission" date="2020-07" db="EMBL/GenBank/DDBJ databases">
        <authorList>
            <person name="Feng X."/>
        </authorList>
    </citation>
    <scope>NUCLEOTIDE SEQUENCE [LARGE SCALE GENOMIC DNA]</scope>
    <source>
        <strain evidence="2 3">JCM23202</strain>
    </source>
</reference>
<dbReference type="InterPro" id="IPR036046">
    <property type="entry name" value="Acylphosphatase-like_dom_sf"/>
</dbReference>
<sequence>MSLYQTIYASSSSSMFGKDELMQMLAKSRESNAKKGITGILLYKDGNFMQVIEGEEVEVNKLLEKISADPRHKRILRLHSRRIKKREFTDWSMAFRDLDDLDLHKYPGYSDFLNMPLDSPAFEEDSSLVHKLIANFVRINR</sequence>
<dbReference type="SUPFAM" id="SSF54975">
    <property type="entry name" value="Acylphosphatase/BLUF domain-like"/>
    <property type="match status" value="1"/>
</dbReference>
<dbReference type="Pfam" id="PF04940">
    <property type="entry name" value="BLUF"/>
    <property type="match status" value="1"/>
</dbReference>
<keyword evidence="3" id="KW-1185">Reference proteome</keyword>
<dbReference type="EMBL" id="JACHVC010000007">
    <property type="protein sequence ID" value="MBC2605817.1"/>
    <property type="molecule type" value="Genomic_DNA"/>
</dbReference>
<gene>
    <name evidence="2" type="ORF">H5P27_07155</name>
</gene>
<proteinExistence type="predicted"/>
<name>A0A7X1B561_9BACT</name>
<comment type="caution">
    <text evidence="2">The sequence shown here is derived from an EMBL/GenBank/DDBJ whole genome shotgun (WGS) entry which is preliminary data.</text>
</comment>
<dbReference type="GO" id="GO:0071949">
    <property type="term" value="F:FAD binding"/>
    <property type="evidence" value="ECO:0007669"/>
    <property type="project" value="InterPro"/>
</dbReference>
<accession>A0A7X1B561</accession>
<dbReference type="GO" id="GO:0009882">
    <property type="term" value="F:blue light photoreceptor activity"/>
    <property type="evidence" value="ECO:0007669"/>
    <property type="project" value="InterPro"/>
</dbReference>
<evidence type="ECO:0000259" key="1">
    <source>
        <dbReference type="PROSITE" id="PS50925"/>
    </source>
</evidence>